<dbReference type="PIRSF" id="PIRSF000460">
    <property type="entry name" value="Pprylas_GlgP"/>
    <property type="match status" value="1"/>
</dbReference>
<evidence type="ECO:0000256" key="13">
    <source>
        <dbReference type="RuleBase" id="RU000587"/>
    </source>
</evidence>
<comment type="cofactor">
    <cofactor evidence="2 13">
        <name>pyridoxal 5'-phosphate</name>
        <dbReference type="ChEBI" id="CHEBI:597326"/>
    </cofactor>
</comment>
<sequence>MNNLNAADLPRPAPRSSNPEIMASEIIERLTYRIGKDVKVAKPHDWLTATILVVRDRIIDKWMESTRKAYHNNSKRVYYLSLEFLIGRLMRDAISNIGLMHEIRDALSSLGVDLDVIAGLEPDAALGNGGLGRLAACFMESMATVDIPAYGYGIRYVHGLFRQQMADGWQVELPETWLAHGNPWEFERRESSYEIGFGGSVETIGGYEDPQRFVWKPAERVIAMAYDTPVVGWRGTRVNTLRLWSAQPIDPILLAAFNAGDHIGALRESNKAESLTRVLYPADATPAGQELRLRQEFFFSSASLQDILRRHLQQYPDFTSLPDKVSIQLNDTHPAISICEMMRLLCDVHGLEFDEAWKITQGTFSYTNHTLLPEALESWPVPLLERLLPRHMQIVYAINANTLLVARKEKKMADQQIRSISLIDEGGERRVRMGNLAFIGSHSINGVSALHTELMKETVFADLHSLYPDRINNKTNGITPRRWLMQCNPGLTGLIREAIGDDFLDDAEKLTALDRFADDAGFREKFAEVKRLNKVRLANTVAQRMGIRVDPSAMFDIQIKRIHEYKRQLLNLVETVALYDQIRSHPELDWVPRVKFFAGKAAPSYHNAKLIIKLANDIARVINNDPAVRGLLKVVFVPNYNVSLAEIMVPAADLSEQISTAGMEASGTGNMKFALNGALTIGTLDGANVEMLEHVGAENIVIFGMTAEEVARARAEGHNPRAIIEGSAELSQALSSIASGVFSPDDRSRFSALIDGIYNSDWFMVAADFDAYADAQRKVDAIWSDQDSWNTKAVRNTARMGWFSSDRTIRQYATEIWRA</sequence>
<dbReference type="EMBL" id="CP042275">
    <property type="protein sequence ID" value="QDY96559.2"/>
    <property type="molecule type" value="Genomic_DNA"/>
</dbReference>
<comment type="function">
    <text evidence="13">Allosteric enzyme that catalyzes the rate-limiting step in glycogen catabolism, the phosphorolytic cleavage of glycogen to produce glucose-1-phosphate, and plays a central role in maintaining cellular and organismal glucose homeostasis.</text>
</comment>
<comment type="subcellular location">
    <subcellularLocation>
        <location evidence="3">Cytoplasm</location>
    </subcellularLocation>
</comment>
<evidence type="ECO:0000256" key="10">
    <source>
        <dbReference type="ARBA" id="ARBA00023277"/>
    </source>
</evidence>
<dbReference type="PROSITE" id="PS00102">
    <property type="entry name" value="PHOSPHORYLASE"/>
    <property type="match status" value="1"/>
</dbReference>
<evidence type="ECO:0000256" key="1">
    <source>
        <dbReference type="ARBA" id="ARBA00001275"/>
    </source>
</evidence>
<dbReference type="InterPro" id="IPR000811">
    <property type="entry name" value="Glyco_trans_35"/>
</dbReference>
<evidence type="ECO:0000256" key="12">
    <source>
        <dbReference type="PIRSR" id="PIRSR000460-1"/>
    </source>
</evidence>
<dbReference type="FunFam" id="3.40.50.2000:FF:000003">
    <property type="entry name" value="Alpha-1,4 glucan phosphorylase"/>
    <property type="match status" value="1"/>
</dbReference>
<keyword evidence="5" id="KW-0963">Cytoplasm</keyword>
<feature type="modified residue" description="N6-(pyridoxal phosphate)lysine" evidence="12">
    <location>
        <position position="672"/>
    </location>
</feature>
<dbReference type="AlphaFoldDB" id="A0AAP9E844"/>
<evidence type="ECO:0000256" key="7">
    <source>
        <dbReference type="ARBA" id="ARBA00022676"/>
    </source>
</evidence>
<dbReference type="PANTHER" id="PTHR11468">
    <property type="entry name" value="GLYCOGEN PHOSPHORYLASE"/>
    <property type="match status" value="1"/>
</dbReference>
<reference evidence="14 15" key="1">
    <citation type="journal article" date="2017" name="Genome Announc.">
        <title>Draft Genome Sequence of Agrobacterium tumefaciens Biovar 1 Strain 186, Isolated from Walnut.</title>
        <authorList>
            <person name="Poret-Peterson A.T."/>
            <person name="Bhatnagar S."/>
            <person name="McClean A.E."/>
            <person name="Kluepfel D.A."/>
        </authorList>
    </citation>
    <scope>NUCLEOTIDE SEQUENCE [LARGE SCALE GENOMIC DNA]</scope>
    <source>
        <strain evidence="14 15">186</strain>
    </source>
</reference>
<keyword evidence="9 12" id="KW-0663">Pyridoxal phosphate</keyword>
<dbReference type="InterPro" id="IPR011833">
    <property type="entry name" value="Glycg_phsphrylas"/>
</dbReference>
<dbReference type="GO" id="GO:0005980">
    <property type="term" value="P:glycogen catabolic process"/>
    <property type="evidence" value="ECO:0007669"/>
    <property type="project" value="TreeGrafter"/>
</dbReference>
<dbReference type="InterPro" id="IPR035090">
    <property type="entry name" value="Pyridoxal_P_attach_site"/>
</dbReference>
<evidence type="ECO:0000313" key="15">
    <source>
        <dbReference type="Proteomes" id="UP000222296"/>
    </source>
</evidence>
<comment type="function">
    <text evidence="11">Phosphorylase is an important allosteric enzyme in carbohydrate metabolism. Enzymes from different sources differ in their regulatory mechanisms and in their natural substrates. However, all known phosphorylases share catalytic and structural properties.</text>
</comment>
<evidence type="ECO:0000256" key="11">
    <source>
        <dbReference type="ARBA" id="ARBA00025174"/>
    </source>
</evidence>
<dbReference type="GO" id="GO:0008184">
    <property type="term" value="F:glycogen phosphorylase activity"/>
    <property type="evidence" value="ECO:0007669"/>
    <property type="project" value="InterPro"/>
</dbReference>
<dbReference type="Proteomes" id="UP000222296">
    <property type="component" value="Chromosome Linear"/>
</dbReference>
<dbReference type="CDD" id="cd04300">
    <property type="entry name" value="GT35_Glycogen_Phosphorylase"/>
    <property type="match status" value="1"/>
</dbReference>
<dbReference type="NCBIfam" id="TIGR02093">
    <property type="entry name" value="P_ylase"/>
    <property type="match status" value="1"/>
</dbReference>
<gene>
    <name evidence="14" type="ORF">CG010_020700</name>
</gene>
<name>A0AAP9E844_AGRTU</name>
<evidence type="ECO:0000256" key="2">
    <source>
        <dbReference type="ARBA" id="ARBA00001933"/>
    </source>
</evidence>
<comment type="similarity">
    <text evidence="4 13">Belongs to the glycogen phosphorylase family.</text>
</comment>
<dbReference type="GO" id="GO:0005737">
    <property type="term" value="C:cytoplasm"/>
    <property type="evidence" value="ECO:0007669"/>
    <property type="project" value="UniProtKB-SubCell"/>
</dbReference>
<keyword evidence="10 13" id="KW-0119">Carbohydrate metabolism</keyword>
<evidence type="ECO:0000256" key="3">
    <source>
        <dbReference type="ARBA" id="ARBA00004496"/>
    </source>
</evidence>
<evidence type="ECO:0000256" key="6">
    <source>
        <dbReference type="ARBA" id="ARBA00022533"/>
    </source>
</evidence>
<keyword evidence="8 13" id="KW-0808">Transferase</keyword>
<proteinExistence type="inferred from homology"/>
<dbReference type="EC" id="2.4.1.1" evidence="13"/>
<comment type="catalytic activity">
    <reaction evidence="1 13">
        <text>[(1-&gt;4)-alpha-D-glucosyl](n) + phosphate = [(1-&gt;4)-alpha-D-glucosyl](n-1) + alpha-D-glucose 1-phosphate</text>
        <dbReference type="Rhea" id="RHEA:41732"/>
        <dbReference type="Rhea" id="RHEA-COMP:9584"/>
        <dbReference type="Rhea" id="RHEA-COMP:9586"/>
        <dbReference type="ChEBI" id="CHEBI:15444"/>
        <dbReference type="ChEBI" id="CHEBI:43474"/>
        <dbReference type="ChEBI" id="CHEBI:58601"/>
        <dbReference type="EC" id="2.4.1.1"/>
    </reaction>
</comment>
<dbReference type="Pfam" id="PF00343">
    <property type="entry name" value="Phosphorylase"/>
    <property type="match status" value="1"/>
</dbReference>
<keyword evidence="7 13" id="KW-0328">Glycosyltransferase</keyword>
<evidence type="ECO:0000313" key="14">
    <source>
        <dbReference type="EMBL" id="QDY96559.2"/>
    </source>
</evidence>
<evidence type="ECO:0000256" key="5">
    <source>
        <dbReference type="ARBA" id="ARBA00022490"/>
    </source>
</evidence>
<accession>A0AAP9E844</accession>
<evidence type="ECO:0000256" key="4">
    <source>
        <dbReference type="ARBA" id="ARBA00006047"/>
    </source>
</evidence>
<dbReference type="PANTHER" id="PTHR11468:SF3">
    <property type="entry name" value="GLYCOGEN PHOSPHORYLASE, LIVER FORM"/>
    <property type="match status" value="1"/>
</dbReference>
<evidence type="ECO:0000256" key="9">
    <source>
        <dbReference type="ARBA" id="ARBA00022898"/>
    </source>
</evidence>
<dbReference type="FunFam" id="3.40.50.2000:FF:000153">
    <property type="entry name" value="Alpha-1,4 glucan phosphorylase"/>
    <property type="match status" value="1"/>
</dbReference>
<dbReference type="Gene3D" id="3.40.50.2000">
    <property type="entry name" value="Glycogen Phosphorylase B"/>
    <property type="match status" value="2"/>
</dbReference>
<evidence type="ECO:0000256" key="8">
    <source>
        <dbReference type="ARBA" id="ARBA00022679"/>
    </source>
</evidence>
<protein>
    <recommendedName>
        <fullName evidence="13">Alpha-1,4 glucan phosphorylase</fullName>
        <ecNumber evidence="13">2.4.1.1</ecNumber>
    </recommendedName>
</protein>
<organism evidence="14 15">
    <name type="scientific">Agrobacterium tumefaciens</name>
    <dbReference type="NCBI Taxonomy" id="358"/>
    <lineage>
        <taxon>Bacteria</taxon>
        <taxon>Pseudomonadati</taxon>
        <taxon>Pseudomonadota</taxon>
        <taxon>Alphaproteobacteria</taxon>
        <taxon>Hyphomicrobiales</taxon>
        <taxon>Rhizobiaceae</taxon>
        <taxon>Rhizobium/Agrobacterium group</taxon>
        <taxon>Agrobacterium</taxon>
        <taxon>Agrobacterium tumefaciens complex</taxon>
    </lineage>
</organism>
<dbReference type="SUPFAM" id="SSF53756">
    <property type="entry name" value="UDP-Glycosyltransferase/glycogen phosphorylase"/>
    <property type="match status" value="1"/>
</dbReference>
<dbReference type="GO" id="GO:0030170">
    <property type="term" value="F:pyridoxal phosphate binding"/>
    <property type="evidence" value="ECO:0007669"/>
    <property type="project" value="InterPro"/>
</dbReference>
<keyword evidence="6" id="KW-0021">Allosteric enzyme</keyword>